<dbReference type="OrthoDB" id="2328499at2759"/>
<dbReference type="AlphaFoldDB" id="A0A9N9PL17"/>
<dbReference type="Proteomes" id="UP000789759">
    <property type="component" value="Unassembled WGS sequence"/>
</dbReference>
<keyword evidence="2" id="KW-1185">Reference proteome</keyword>
<sequence length="186" mass="21846">EFPKWINEMFRGEMHALFIRCRNLDNPKTNGIIKRFLKLLVSEMSVQMSDEMAVKFRSIFTEWRHVLWTYINTLFEDLQKRVGSDDLNSIFAAITARDIQKVWQRFLVNINISAIHAEINNFEKLLCDIVRIGLWVIFSFDAKEAQAIFFNMNNDLYTVNLNILTIHGWNVATSIDLSCYIFTAQI</sequence>
<evidence type="ECO:0000313" key="1">
    <source>
        <dbReference type="EMBL" id="CAG8832086.1"/>
    </source>
</evidence>
<comment type="caution">
    <text evidence="1">The sequence shown here is derived from an EMBL/GenBank/DDBJ whole genome shotgun (WGS) entry which is preliminary data.</text>
</comment>
<reference evidence="1" key="1">
    <citation type="submission" date="2021-06" db="EMBL/GenBank/DDBJ databases">
        <authorList>
            <person name="Kallberg Y."/>
            <person name="Tangrot J."/>
            <person name="Rosling A."/>
        </authorList>
    </citation>
    <scope>NUCLEOTIDE SEQUENCE</scope>
    <source>
        <strain evidence="1">FL966</strain>
    </source>
</reference>
<protein>
    <submittedName>
        <fullName evidence="1">541_t:CDS:1</fullName>
    </submittedName>
</protein>
<feature type="non-terminal residue" evidence="1">
    <location>
        <position position="1"/>
    </location>
</feature>
<accession>A0A9N9PL17</accession>
<gene>
    <name evidence="1" type="ORF">CPELLU_LOCUS20806</name>
</gene>
<organism evidence="1 2">
    <name type="scientific">Cetraspora pellucida</name>
    <dbReference type="NCBI Taxonomy" id="1433469"/>
    <lineage>
        <taxon>Eukaryota</taxon>
        <taxon>Fungi</taxon>
        <taxon>Fungi incertae sedis</taxon>
        <taxon>Mucoromycota</taxon>
        <taxon>Glomeromycotina</taxon>
        <taxon>Glomeromycetes</taxon>
        <taxon>Diversisporales</taxon>
        <taxon>Gigasporaceae</taxon>
        <taxon>Cetraspora</taxon>
    </lineage>
</organism>
<name>A0A9N9PL17_9GLOM</name>
<evidence type="ECO:0000313" key="2">
    <source>
        <dbReference type="Proteomes" id="UP000789759"/>
    </source>
</evidence>
<dbReference type="EMBL" id="CAJVQA010067540">
    <property type="protein sequence ID" value="CAG8832086.1"/>
    <property type="molecule type" value="Genomic_DNA"/>
</dbReference>
<feature type="non-terminal residue" evidence="1">
    <location>
        <position position="186"/>
    </location>
</feature>
<proteinExistence type="predicted"/>